<dbReference type="STRING" id="1442369.A0A0D2G3L7"/>
<evidence type="ECO:0000256" key="5">
    <source>
        <dbReference type="SAM" id="Phobius"/>
    </source>
</evidence>
<dbReference type="Proteomes" id="UP000053617">
    <property type="component" value="Unassembled WGS sequence"/>
</dbReference>
<dbReference type="GO" id="GO:0022857">
    <property type="term" value="F:transmembrane transporter activity"/>
    <property type="evidence" value="ECO:0007669"/>
    <property type="project" value="TreeGrafter"/>
</dbReference>
<evidence type="ECO:0000256" key="3">
    <source>
        <dbReference type="ARBA" id="ARBA00022989"/>
    </source>
</evidence>
<dbReference type="PANTHER" id="PTHR23502:SF159">
    <property type="entry name" value="TRANSPORTER, PUTATIVE (AFU_ORTHOLOGUE AFUA_4G14230)-RELATED"/>
    <property type="match status" value="1"/>
</dbReference>
<keyword evidence="2 5" id="KW-0812">Transmembrane</keyword>
<feature type="transmembrane region" description="Helical" evidence="5">
    <location>
        <begin position="170"/>
        <end position="191"/>
    </location>
</feature>
<dbReference type="PANTHER" id="PTHR23502">
    <property type="entry name" value="MAJOR FACILITATOR SUPERFAMILY"/>
    <property type="match status" value="1"/>
</dbReference>
<evidence type="ECO:0000313" key="7">
    <source>
        <dbReference type="Proteomes" id="UP000053617"/>
    </source>
</evidence>
<dbReference type="InterPro" id="IPR036259">
    <property type="entry name" value="MFS_trans_sf"/>
</dbReference>
<dbReference type="AlphaFoldDB" id="A0A0D2G3L7"/>
<dbReference type="SUPFAM" id="SSF103473">
    <property type="entry name" value="MFS general substrate transporter"/>
    <property type="match status" value="1"/>
</dbReference>
<dbReference type="RefSeq" id="XP_013276328.1">
    <property type="nucleotide sequence ID" value="XM_013420874.1"/>
</dbReference>
<dbReference type="HOGENOM" id="CLU_1390919_0_0_1"/>
<dbReference type="GeneID" id="25288342"/>
<feature type="transmembrane region" description="Helical" evidence="5">
    <location>
        <begin position="77"/>
        <end position="99"/>
    </location>
</feature>
<name>A0A0D2G3L7_9EURO</name>
<evidence type="ECO:0000256" key="1">
    <source>
        <dbReference type="ARBA" id="ARBA00004141"/>
    </source>
</evidence>
<accession>A0A0D2G3L7</accession>
<sequence>MISDTNRRINTPTDVAHTETAAVILKTGAEEALHVESTDDVSRELKTTVHGRIVLIPQPSDDPNDPLNWSWGKKHRVLAAVSIGALLADWGTAWGTTLFEAQAVTWNSSVPYAANSIGGAVFLTGVSGLLVAPLTQRYGRFQGLFASPPQIIGLSMIHDMFFFHERTRKIGIWGFCFVTGPFLGPVVSSLLNKRIS</sequence>
<keyword evidence="3 5" id="KW-1133">Transmembrane helix</keyword>
<proteinExistence type="predicted"/>
<evidence type="ECO:0000256" key="2">
    <source>
        <dbReference type="ARBA" id="ARBA00022692"/>
    </source>
</evidence>
<evidence type="ECO:0000313" key="6">
    <source>
        <dbReference type="EMBL" id="KIX09192.1"/>
    </source>
</evidence>
<reference evidence="6 7" key="1">
    <citation type="submission" date="2015-01" db="EMBL/GenBank/DDBJ databases">
        <title>The Genome Sequence of Rhinocladiella mackenzie CBS 650.93.</title>
        <authorList>
            <consortium name="The Broad Institute Genomics Platform"/>
            <person name="Cuomo C."/>
            <person name="de Hoog S."/>
            <person name="Gorbushina A."/>
            <person name="Stielow B."/>
            <person name="Teixiera M."/>
            <person name="Abouelleil A."/>
            <person name="Chapman S.B."/>
            <person name="Priest M."/>
            <person name="Young S.K."/>
            <person name="Wortman J."/>
            <person name="Nusbaum C."/>
            <person name="Birren B."/>
        </authorList>
    </citation>
    <scope>NUCLEOTIDE SEQUENCE [LARGE SCALE GENOMIC DNA]</scope>
    <source>
        <strain evidence="6 7">CBS 650.93</strain>
    </source>
</reference>
<evidence type="ECO:0000256" key="4">
    <source>
        <dbReference type="ARBA" id="ARBA00023136"/>
    </source>
</evidence>
<dbReference type="GO" id="GO:0005886">
    <property type="term" value="C:plasma membrane"/>
    <property type="evidence" value="ECO:0007669"/>
    <property type="project" value="TreeGrafter"/>
</dbReference>
<gene>
    <name evidence="6" type="ORF">Z518_00271</name>
</gene>
<dbReference type="EMBL" id="KN847475">
    <property type="protein sequence ID" value="KIX09192.1"/>
    <property type="molecule type" value="Genomic_DNA"/>
</dbReference>
<protein>
    <recommendedName>
        <fullName evidence="8">Major facilitator superfamily (MFS) profile domain-containing protein</fullName>
    </recommendedName>
</protein>
<dbReference type="Gene3D" id="1.20.1720.10">
    <property type="entry name" value="Multidrug resistance protein D"/>
    <property type="match status" value="1"/>
</dbReference>
<keyword evidence="4 5" id="KW-0472">Membrane</keyword>
<comment type="subcellular location">
    <subcellularLocation>
        <location evidence="1">Membrane</location>
        <topology evidence="1">Multi-pass membrane protein</topology>
    </subcellularLocation>
</comment>
<keyword evidence="7" id="KW-1185">Reference proteome</keyword>
<dbReference type="OrthoDB" id="4540867at2759"/>
<feature type="transmembrane region" description="Helical" evidence="5">
    <location>
        <begin position="111"/>
        <end position="132"/>
    </location>
</feature>
<evidence type="ECO:0008006" key="8">
    <source>
        <dbReference type="Google" id="ProtNLM"/>
    </source>
</evidence>
<organism evidence="6 7">
    <name type="scientific">Rhinocladiella mackenziei CBS 650.93</name>
    <dbReference type="NCBI Taxonomy" id="1442369"/>
    <lineage>
        <taxon>Eukaryota</taxon>
        <taxon>Fungi</taxon>
        <taxon>Dikarya</taxon>
        <taxon>Ascomycota</taxon>
        <taxon>Pezizomycotina</taxon>
        <taxon>Eurotiomycetes</taxon>
        <taxon>Chaetothyriomycetidae</taxon>
        <taxon>Chaetothyriales</taxon>
        <taxon>Herpotrichiellaceae</taxon>
        <taxon>Rhinocladiella</taxon>
    </lineage>
</organism>